<dbReference type="OrthoDB" id="290144at2"/>
<feature type="compositionally biased region" description="Basic and acidic residues" evidence="1">
    <location>
        <begin position="460"/>
        <end position="477"/>
    </location>
</feature>
<evidence type="ECO:0000313" key="5">
    <source>
        <dbReference type="EMBL" id="KAA1260944.1"/>
    </source>
</evidence>
<evidence type="ECO:0000313" key="7">
    <source>
        <dbReference type="EMBL" id="KAA1262027.1"/>
    </source>
</evidence>
<evidence type="ECO:0000313" key="8">
    <source>
        <dbReference type="Proteomes" id="UP000322699"/>
    </source>
</evidence>
<dbReference type="GO" id="GO:0004803">
    <property type="term" value="F:transposase activity"/>
    <property type="evidence" value="ECO:0007669"/>
    <property type="project" value="InterPro"/>
</dbReference>
<dbReference type="EMBL" id="VRLW01000001">
    <property type="protein sequence ID" value="KAA1262027.1"/>
    <property type="molecule type" value="Genomic_DNA"/>
</dbReference>
<dbReference type="AlphaFoldDB" id="A0A5B1CLG8"/>
<protein>
    <submittedName>
        <fullName evidence="7">Transposase DDE domain protein</fullName>
    </submittedName>
</protein>
<keyword evidence="8" id="KW-1185">Reference proteome</keyword>
<organism evidence="7 8">
    <name type="scientific">Rubripirellula obstinata</name>
    <dbReference type="NCBI Taxonomy" id="406547"/>
    <lineage>
        <taxon>Bacteria</taxon>
        <taxon>Pseudomonadati</taxon>
        <taxon>Planctomycetota</taxon>
        <taxon>Planctomycetia</taxon>
        <taxon>Pirellulales</taxon>
        <taxon>Pirellulaceae</taxon>
        <taxon>Rubripirellula</taxon>
    </lineage>
</organism>
<dbReference type="GO" id="GO:0006313">
    <property type="term" value="P:DNA transposition"/>
    <property type="evidence" value="ECO:0007669"/>
    <property type="project" value="InterPro"/>
</dbReference>
<feature type="region of interest" description="Disordered" evidence="1">
    <location>
        <begin position="439"/>
        <end position="484"/>
    </location>
</feature>
<dbReference type="PANTHER" id="PTHR37529:SF1">
    <property type="entry name" value="TRANSPOSASE INSG FOR INSERTION SEQUENCE ELEMENT IS4-RELATED"/>
    <property type="match status" value="1"/>
</dbReference>
<feature type="domain" description="Transposase IS4-like" evidence="2">
    <location>
        <begin position="203"/>
        <end position="372"/>
    </location>
</feature>
<name>A0A5B1CLG8_9BACT</name>
<dbReference type="Proteomes" id="UP000322699">
    <property type="component" value="Unassembled WGS sequence"/>
</dbReference>
<dbReference type="Gene3D" id="3.90.350.10">
    <property type="entry name" value="Transposase Inhibitor Protein From Tn5, Chain A, domain 1"/>
    <property type="match status" value="1"/>
</dbReference>
<evidence type="ECO:0000259" key="2">
    <source>
        <dbReference type="Pfam" id="PF01609"/>
    </source>
</evidence>
<dbReference type="Pfam" id="PF01609">
    <property type="entry name" value="DDE_Tnp_1"/>
    <property type="match status" value="1"/>
</dbReference>
<evidence type="ECO:0000313" key="6">
    <source>
        <dbReference type="EMBL" id="KAA1260945.1"/>
    </source>
</evidence>
<dbReference type="EMBL" id="VRLW01000001">
    <property type="protein sequence ID" value="KAA1260945.1"/>
    <property type="molecule type" value="Genomic_DNA"/>
</dbReference>
<dbReference type="EMBL" id="VRLW01000001">
    <property type="protein sequence ID" value="KAA1260426.1"/>
    <property type="molecule type" value="Genomic_DNA"/>
</dbReference>
<feature type="compositionally biased region" description="Basic residues" evidence="1">
    <location>
        <begin position="1"/>
        <end position="35"/>
    </location>
</feature>
<accession>A0A5B1CLG8</accession>
<reference evidence="7 8" key="1">
    <citation type="submission" date="2019-08" db="EMBL/GenBank/DDBJ databases">
        <title>Deep-cultivation of Planctomycetes and their phenomic and genomic characterization uncovers novel biology.</title>
        <authorList>
            <person name="Wiegand S."/>
            <person name="Jogler M."/>
            <person name="Boedeker C."/>
            <person name="Pinto D."/>
            <person name="Vollmers J."/>
            <person name="Rivas-Marin E."/>
            <person name="Kohn T."/>
            <person name="Peeters S.H."/>
            <person name="Heuer A."/>
            <person name="Rast P."/>
            <person name="Oberbeckmann S."/>
            <person name="Bunk B."/>
            <person name="Jeske O."/>
            <person name="Meyerdierks A."/>
            <person name="Storesund J.E."/>
            <person name="Kallscheuer N."/>
            <person name="Luecker S."/>
            <person name="Lage O.M."/>
            <person name="Pohl T."/>
            <person name="Merkel B.J."/>
            <person name="Hornburger P."/>
            <person name="Mueller R.-W."/>
            <person name="Bruemmer F."/>
            <person name="Labrenz M."/>
            <person name="Spormann A.M."/>
            <person name="Op Den Camp H."/>
            <person name="Overmann J."/>
            <person name="Amann R."/>
            <person name="Jetten M.S.M."/>
            <person name="Mascher T."/>
            <person name="Medema M.H."/>
            <person name="Devos D.P."/>
            <person name="Kaster A.-K."/>
            <person name="Ovreas L."/>
            <person name="Rohde M."/>
            <person name="Galperin M.Y."/>
            <person name="Jogler C."/>
        </authorList>
    </citation>
    <scope>NUCLEOTIDE SEQUENCE [LARGE SCALE GENOMIC DNA]</scope>
    <source>
        <strain evidence="7 8">LF1</strain>
    </source>
</reference>
<gene>
    <name evidence="3" type="ORF">LF1_05000</name>
    <name evidence="4" type="ORF">LF1_29660</name>
    <name evidence="5" type="ORF">LF1_34860</name>
    <name evidence="6" type="ORF">LF1_34870</name>
    <name evidence="7" type="ORF">LF1_45880</name>
</gene>
<sequence>MSQKKSAKQAKRSQTRQRRENKKARKAKKRSKRSHKQDANRAIKQFFGTGDIFANYQFHGNITWSAMELCKLALLFSLSEKKFVTDAFDETLKRGRQLAISTTHTTYQGFMGALTNYGHIFVPLMILRLQQQMQKLGGELWEISGFVPIAFDGSRNSASRTRSNEQELCSSKLRKKQAAAKSKTVIDPKPQAWITLMWHMGFRLPWNWRLGPSDSSERAHVQEMVENDNFPENTLFVGDAGFVGYDFWMTMVSRGYHFMVRVGSNVKLISEIVDFQLTEGGEVLCWPKGKQGQQPPLRLRLVQVKIGNAEVYLLTSVLSPARLSVETMAELYKKRWGIEIEFRGLKQTLNGQKLRCRNVDRLYTELHWSILAMAVAELLAVGEQLSNPDRDPNYTPKDRSLAGTMRALYDCLDDLHTYALEGEDLFSRLARAVTDNYERNHSKQARFKPKVSEKKKKKIKPPEVRPIEKEEREKLQRIDNNTAA</sequence>
<feature type="compositionally biased region" description="Basic residues" evidence="1">
    <location>
        <begin position="442"/>
        <end position="459"/>
    </location>
</feature>
<evidence type="ECO:0000313" key="3">
    <source>
        <dbReference type="EMBL" id="KAA1258009.1"/>
    </source>
</evidence>
<dbReference type="InterPro" id="IPR012337">
    <property type="entry name" value="RNaseH-like_sf"/>
</dbReference>
<dbReference type="InterPro" id="IPR002559">
    <property type="entry name" value="Transposase_11"/>
</dbReference>
<dbReference type="PANTHER" id="PTHR37529">
    <property type="entry name" value="TRANSPOSASE INSG FOR INSERTION SEQUENCE ELEMENT IS4-RELATED"/>
    <property type="match status" value="1"/>
</dbReference>
<dbReference type="EMBL" id="VRLW01000001">
    <property type="protein sequence ID" value="KAA1260944.1"/>
    <property type="molecule type" value="Genomic_DNA"/>
</dbReference>
<feature type="region of interest" description="Disordered" evidence="1">
    <location>
        <begin position="1"/>
        <end position="40"/>
    </location>
</feature>
<evidence type="ECO:0000313" key="4">
    <source>
        <dbReference type="EMBL" id="KAA1260426.1"/>
    </source>
</evidence>
<proteinExistence type="predicted"/>
<dbReference type="RefSeq" id="WP_068264466.1">
    <property type="nucleotide sequence ID" value="NZ_LWSK01000061.1"/>
</dbReference>
<evidence type="ECO:0000256" key="1">
    <source>
        <dbReference type="SAM" id="MobiDB-lite"/>
    </source>
</evidence>
<dbReference type="EMBL" id="VRLW01000001">
    <property type="protein sequence ID" value="KAA1258009.1"/>
    <property type="molecule type" value="Genomic_DNA"/>
</dbReference>
<comment type="caution">
    <text evidence="7">The sequence shown here is derived from an EMBL/GenBank/DDBJ whole genome shotgun (WGS) entry which is preliminary data.</text>
</comment>
<dbReference type="GO" id="GO:0003677">
    <property type="term" value="F:DNA binding"/>
    <property type="evidence" value="ECO:0007669"/>
    <property type="project" value="InterPro"/>
</dbReference>
<dbReference type="SUPFAM" id="SSF53098">
    <property type="entry name" value="Ribonuclease H-like"/>
    <property type="match status" value="1"/>
</dbReference>